<dbReference type="InterPro" id="IPR014729">
    <property type="entry name" value="Rossmann-like_a/b/a_fold"/>
</dbReference>
<evidence type="ECO:0000259" key="2">
    <source>
        <dbReference type="Pfam" id="PF00582"/>
    </source>
</evidence>
<name>M7DGU3_9GAMM</name>
<evidence type="ECO:0000313" key="4">
    <source>
        <dbReference type="Proteomes" id="UP000011960"/>
    </source>
</evidence>
<dbReference type="PANTHER" id="PTHR46268">
    <property type="entry name" value="STRESS RESPONSE PROTEIN NHAX"/>
    <property type="match status" value="1"/>
</dbReference>
<proteinExistence type="inferred from homology"/>
<dbReference type="InterPro" id="IPR006016">
    <property type="entry name" value="UspA"/>
</dbReference>
<dbReference type="Pfam" id="PF00582">
    <property type="entry name" value="Usp"/>
    <property type="match status" value="2"/>
</dbReference>
<dbReference type="PRINTS" id="PR01438">
    <property type="entry name" value="UNVRSLSTRESS"/>
</dbReference>
<dbReference type="eggNOG" id="COG0589">
    <property type="taxonomic scope" value="Bacteria"/>
</dbReference>
<dbReference type="PATRIC" id="fig|1288826.3.peg.622"/>
<evidence type="ECO:0000256" key="1">
    <source>
        <dbReference type="ARBA" id="ARBA00008791"/>
    </source>
</evidence>
<organism evidence="3 4">
    <name type="scientific">Marinobacter santoriniensis NKSG1</name>
    <dbReference type="NCBI Taxonomy" id="1288826"/>
    <lineage>
        <taxon>Bacteria</taxon>
        <taxon>Pseudomonadati</taxon>
        <taxon>Pseudomonadota</taxon>
        <taxon>Gammaproteobacteria</taxon>
        <taxon>Pseudomonadales</taxon>
        <taxon>Marinobacteraceae</taxon>
        <taxon>Marinobacter</taxon>
    </lineage>
</organism>
<dbReference type="Proteomes" id="UP000011960">
    <property type="component" value="Unassembled WGS sequence"/>
</dbReference>
<gene>
    <name evidence="3" type="ORF">MSNKSG1_03245</name>
</gene>
<evidence type="ECO:0000313" key="3">
    <source>
        <dbReference type="EMBL" id="EMP56892.1"/>
    </source>
</evidence>
<dbReference type="AlphaFoldDB" id="M7DGU3"/>
<accession>M7DGU3</accession>
<dbReference type="OrthoDB" id="5877096at2"/>
<feature type="domain" description="UspA" evidence="2">
    <location>
        <begin position="159"/>
        <end position="278"/>
    </location>
</feature>
<comment type="similarity">
    <text evidence="1">Belongs to the universal stress protein A family.</text>
</comment>
<comment type="caution">
    <text evidence="3">The sequence shown here is derived from an EMBL/GenBank/DDBJ whole genome shotgun (WGS) entry which is preliminary data.</text>
</comment>
<reference evidence="3 4" key="1">
    <citation type="journal article" date="2013" name="Genome Announc.">
        <title>Genome Sequence of Hydrothermal Arsenic-Respiring Bacterium Marinobacter santoriniensis NKSG1T.</title>
        <authorList>
            <person name="Handley K.M."/>
            <person name="Upton M."/>
            <person name="Beatson S.A."/>
            <person name="Hery M."/>
            <person name="Lloyd J.R."/>
        </authorList>
    </citation>
    <scope>NUCLEOTIDE SEQUENCE [LARGE SCALE GENOMIC DNA]</scope>
    <source>
        <strain evidence="3 4">NKSG1</strain>
    </source>
</reference>
<dbReference type="STRING" id="1288826.MSNKSG1_03245"/>
<dbReference type="SUPFAM" id="SSF52402">
    <property type="entry name" value="Adenine nucleotide alpha hydrolases-like"/>
    <property type="match status" value="2"/>
</dbReference>
<keyword evidence="4" id="KW-1185">Reference proteome</keyword>
<dbReference type="RefSeq" id="WP_008937806.1">
    <property type="nucleotide sequence ID" value="NZ_APAT01000009.1"/>
</dbReference>
<feature type="domain" description="UspA" evidence="2">
    <location>
        <begin position="6"/>
        <end position="135"/>
    </location>
</feature>
<sequence length="281" mass="30628">MSEIRFNKVLVGVDFSPAESALLSCLPELKRWGTDTLVMAHMVPVGYTSISGYGHEADYLKDLEKTAEPLRQAGLTVETLVRDSTHPAKAFAALAGEMDANMILVGSRSHNFLHKLFLGSFATEVLQHSRVPVLIERIEKSAQQTAEACEAVCRQNLDKVLLATDLSREVIEAEQTAIALSEHAGQLNLLTVLNKEFSAEAAKDHLEALKNRLVQRGNTTEILMAAGTPSEVIISEARNDYTLIILGKHGNGRRTETLIGSTAETVCRDAQRPVLVVPSTT</sequence>
<dbReference type="InterPro" id="IPR006015">
    <property type="entry name" value="Universal_stress_UspA"/>
</dbReference>
<protein>
    <submittedName>
        <fullName evidence="3">UspA domain-containing protein</fullName>
    </submittedName>
</protein>
<dbReference type="Gene3D" id="3.40.50.620">
    <property type="entry name" value="HUPs"/>
    <property type="match status" value="2"/>
</dbReference>
<dbReference type="CDD" id="cd00293">
    <property type="entry name" value="USP-like"/>
    <property type="match status" value="2"/>
</dbReference>
<dbReference type="PANTHER" id="PTHR46268:SF6">
    <property type="entry name" value="UNIVERSAL STRESS PROTEIN UP12"/>
    <property type="match status" value="1"/>
</dbReference>
<dbReference type="EMBL" id="APAT01000009">
    <property type="protein sequence ID" value="EMP56892.1"/>
    <property type="molecule type" value="Genomic_DNA"/>
</dbReference>